<dbReference type="InterPro" id="IPR014772">
    <property type="entry name" value="Munc13_dom-2"/>
</dbReference>
<dbReference type="PANTHER" id="PTHR31280">
    <property type="entry name" value="PROTEIN UNC-13 HOMOLOG"/>
    <property type="match status" value="1"/>
</dbReference>
<proteinExistence type="predicted"/>
<evidence type="ECO:0000313" key="3">
    <source>
        <dbReference type="RefSeq" id="XP_038989274.1"/>
    </source>
</evidence>
<protein>
    <submittedName>
        <fullName evidence="3">Protein unc-13 homolog</fullName>
    </submittedName>
</protein>
<dbReference type="PROSITE" id="PS51259">
    <property type="entry name" value="MHD2"/>
    <property type="match status" value="1"/>
</dbReference>
<dbReference type="InterPro" id="IPR008528">
    <property type="entry name" value="unc-13_homologue"/>
</dbReference>
<keyword evidence="2" id="KW-1185">Reference proteome</keyword>
<evidence type="ECO:0000259" key="1">
    <source>
        <dbReference type="PROSITE" id="PS51259"/>
    </source>
</evidence>
<feature type="domain" description="MHD2" evidence="1">
    <location>
        <begin position="84"/>
        <end position="162"/>
    </location>
</feature>
<dbReference type="PANTHER" id="PTHR31280:SF3">
    <property type="entry name" value="DNA TOPOISOMERASE 4 SUBUNIT B (DUF810)"/>
    <property type="match status" value="1"/>
</dbReference>
<sequence>MQYIRDRLDTLEDSVKQSWELAQSGQTFGAAKQDLSISSEPVDKLFTIFDDIRRSAVDASDTITDFIGARIIFWDMIYQGSVESARFEIFIPLLDGVLDYICDLIIDTLRDQVVSSICQASMEGYMWVLLDGGPSRVFSDSDVIMMQEDLNDLKVSTPTNAH</sequence>
<dbReference type="RefSeq" id="XP_038989274.1">
    <property type="nucleotide sequence ID" value="XM_039133346.1"/>
</dbReference>
<evidence type="ECO:0000313" key="2">
    <source>
        <dbReference type="Proteomes" id="UP000228380"/>
    </source>
</evidence>
<dbReference type="AlphaFoldDB" id="A0A8B9B0N0"/>
<dbReference type="InterPro" id="IPR057984">
    <property type="entry name" value="PATROL1_C"/>
</dbReference>
<dbReference type="OrthoDB" id="2015333at2759"/>
<reference evidence="3" key="2">
    <citation type="submission" date="2025-08" db="UniProtKB">
        <authorList>
            <consortium name="RefSeq"/>
        </authorList>
    </citation>
    <scope>IDENTIFICATION</scope>
    <source>
        <tissue evidence="3">Young leaves</tissue>
    </source>
</reference>
<reference evidence="2" key="1">
    <citation type="journal article" date="2019" name="Nat. Commun.">
        <title>Genome-wide association mapping of date palm fruit traits.</title>
        <authorList>
            <person name="Hazzouri K.M."/>
            <person name="Gros-Balthazard M."/>
            <person name="Flowers J.M."/>
            <person name="Copetti D."/>
            <person name="Lemansour A."/>
            <person name="Lebrun M."/>
            <person name="Masmoudi K."/>
            <person name="Ferrand S."/>
            <person name="Dhar M.I."/>
            <person name="Fresquez Z.A."/>
            <person name="Rosas U."/>
            <person name="Zhang J."/>
            <person name="Talag J."/>
            <person name="Lee S."/>
            <person name="Kudrna D."/>
            <person name="Powell R.F."/>
            <person name="Leitch I.J."/>
            <person name="Krueger R.R."/>
            <person name="Wing R.A."/>
            <person name="Amiri K.M.A."/>
            <person name="Purugganan M.D."/>
        </authorList>
    </citation>
    <scope>NUCLEOTIDE SEQUENCE [LARGE SCALE GENOMIC DNA]</scope>
    <source>
        <strain evidence="2">cv. Khalas</strain>
    </source>
</reference>
<dbReference type="Proteomes" id="UP000228380">
    <property type="component" value="Chromosome 14"/>
</dbReference>
<dbReference type="Pfam" id="PF25761">
    <property type="entry name" value="TPR_PATROL1"/>
    <property type="match status" value="1"/>
</dbReference>
<organism evidence="2 3">
    <name type="scientific">Phoenix dactylifera</name>
    <name type="common">Date palm</name>
    <dbReference type="NCBI Taxonomy" id="42345"/>
    <lineage>
        <taxon>Eukaryota</taxon>
        <taxon>Viridiplantae</taxon>
        <taxon>Streptophyta</taxon>
        <taxon>Embryophyta</taxon>
        <taxon>Tracheophyta</taxon>
        <taxon>Spermatophyta</taxon>
        <taxon>Magnoliopsida</taxon>
        <taxon>Liliopsida</taxon>
        <taxon>Arecaceae</taxon>
        <taxon>Coryphoideae</taxon>
        <taxon>Phoeniceae</taxon>
        <taxon>Phoenix</taxon>
    </lineage>
</organism>
<gene>
    <name evidence="3" type="primary">LOC108510823</name>
</gene>
<dbReference type="KEGG" id="pda:108510823"/>
<accession>A0A8B9B0N0</accession>
<name>A0A8B9B0N0_PHODC</name>
<dbReference type="GeneID" id="108510823"/>